<dbReference type="Proteomes" id="UP000257143">
    <property type="component" value="Unassembled WGS sequence"/>
</dbReference>
<organism evidence="8 9">
    <name type="scientific">Oceanobacillus arenosus</name>
    <dbReference type="NCBI Taxonomy" id="1229153"/>
    <lineage>
        <taxon>Bacteria</taxon>
        <taxon>Bacillati</taxon>
        <taxon>Bacillota</taxon>
        <taxon>Bacilli</taxon>
        <taxon>Bacillales</taxon>
        <taxon>Bacillaceae</taxon>
        <taxon>Oceanobacillus</taxon>
    </lineage>
</organism>
<dbReference type="GO" id="GO:0003995">
    <property type="term" value="F:acyl-CoA dehydrogenase activity"/>
    <property type="evidence" value="ECO:0007669"/>
    <property type="project" value="TreeGrafter"/>
</dbReference>
<dbReference type="GO" id="GO:0050660">
    <property type="term" value="F:flavin adenine dinucleotide binding"/>
    <property type="evidence" value="ECO:0007669"/>
    <property type="project" value="InterPro"/>
</dbReference>
<dbReference type="InterPro" id="IPR013786">
    <property type="entry name" value="AcylCoA_DH/ox_N"/>
</dbReference>
<dbReference type="Pfam" id="PF02771">
    <property type="entry name" value="Acyl-CoA_dh_N"/>
    <property type="match status" value="1"/>
</dbReference>
<comment type="similarity">
    <text evidence="2">Belongs to the acyl-CoA dehydrogenase family.</text>
</comment>
<feature type="domain" description="Acyl-CoA dehydrogenase/oxidase C-terminal" evidence="6">
    <location>
        <begin position="196"/>
        <end position="335"/>
    </location>
</feature>
<evidence type="ECO:0000256" key="1">
    <source>
        <dbReference type="ARBA" id="ARBA00001974"/>
    </source>
</evidence>
<dbReference type="InterPro" id="IPR036250">
    <property type="entry name" value="AcylCo_DH-like_C"/>
</dbReference>
<evidence type="ECO:0000259" key="7">
    <source>
        <dbReference type="Pfam" id="PF02771"/>
    </source>
</evidence>
<dbReference type="Pfam" id="PF00441">
    <property type="entry name" value="Acyl-CoA_dh_1"/>
    <property type="match status" value="1"/>
</dbReference>
<dbReference type="RefSeq" id="WP_115773765.1">
    <property type="nucleotide sequence ID" value="NZ_PIOC01000019.1"/>
</dbReference>
<accession>A0A3D8PPR7</accession>
<keyword evidence="5" id="KW-0560">Oxidoreductase</keyword>
<dbReference type="SUPFAM" id="SSF56645">
    <property type="entry name" value="Acyl-CoA dehydrogenase NM domain-like"/>
    <property type="match status" value="1"/>
</dbReference>
<reference evidence="9" key="1">
    <citation type="submission" date="2017-11" db="EMBL/GenBank/DDBJ databases">
        <authorList>
            <person name="Zhu W."/>
        </authorList>
    </citation>
    <scope>NUCLEOTIDE SEQUENCE [LARGE SCALE GENOMIC DNA]</scope>
    <source>
        <strain evidence="9">CAU 1183</strain>
    </source>
</reference>
<dbReference type="InterPro" id="IPR009075">
    <property type="entry name" value="AcylCo_DH/oxidase_C"/>
</dbReference>
<dbReference type="PANTHER" id="PTHR43884:SF20">
    <property type="entry name" value="ACYL-COA DEHYDROGENASE FADE28"/>
    <property type="match status" value="1"/>
</dbReference>
<evidence type="ECO:0000259" key="6">
    <source>
        <dbReference type="Pfam" id="PF00441"/>
    </source>
</evidence>
<dbReference type="SUPFAM" id="SSF47203">
    <property type="entry name" value="Acyl-CoA dehydrogenase C-terminal domain-like"/>
    <property type="match status" value="1"/>
</dbReference>
<proteinExistence type="inferred from homology"/>
<dbReference type="OrthoDB" id="2450120at2"/>
<comment type="caution">
    <text evidence="8">The sequence shown here is derived from an EMBL/GenBank/DDBJ whole genome shotgun (WGS) entry which is preliminary data.</text>
</comment>
<gene>
    <name evidence="8" type="ORF">CWR48_13405</name>
</gene>
<evidence type="ECO:0000256" key="5">
    <source>
        <dbReference type="ARBA" id="ARBA00023002"/>
    </source>
</evidence>
<sequence>MSEMHELIIDSTTKILKDKCTKELVDTVEKGVWPEDLWNVLVESGITTIAVPDSIGGTGGDYIDAFHILRLAGKFSLPLPLAETLITNWLLADQGESPLFEPLTFSMKDNTLEIEQVEEAYLVNGTIENVPWGRFANKILVIGQMNNQNTMALLPLEKAEIQQSSNLAGEPMDTVIFDQVKMDLDNTYQIDKDQIMKKTMLLGALAKAVMMSGALEKALDLSIQYAKEREQFGRPLFKLQVIQQYIATIAGETVASLTISNKAISAFEQGSYEEEVANAKLKVNESAGIVSEIAHQVHGAIGVTHEHQLHQLTRRLWSWREDFGDENHWAEQLANRVLNNCSQSLWEFITRSEQKEPVK</sequence>
<evidence type="ECO:0000256" key="3">
    <source>
        <dbReference type="ARBA" id="ARBA00022630"/>
    </source>
</evidence>
<dbReference type="InterPro" id="IPR009100">
    <property type="entry name" value="AcylCoA_DH/oxidase_NM_dom_sf"/>
</dbReference>
<evidence type="ECO:0000256" key="2">
    <source>
        <dbReference type="ARBA" id="ARBA00009347"/>
    </source>
</evidence>
<dbReference type="EMBL" id="PIOC01000019">
    <property type="protein sequence ID" value="RDW17517.1"/>
    <property type="molecule type" value="Genomic_DNA"/>
</dbReference>
<dbReference type="Gene3D" id="1.10.540.10">
    <property type="entry name" value="Acyl-CoA dehydrogenase/oxidase, N-terminal domain"/>
    <property type="match status" value="1"/>
</dbReference>
<name>A0A3D8PPR7_9BACI</name>
<keyword evidence="9" id="KW-1185">Reference proteome</keyword>
<keyword evidence="4" id="KW-0274">FAD</keyword>
<dbReference type="PANTHER" id="PTHR43884">
    <property type="entry name" value="ACYL-COA DEHYDROGENASE"/>
    <property type="match status" value="1"/>
</dbReference>
<evidence type="ECO:0008006" key="10">
    <source>
        <dbReference type="Google" id="ProtNLM"/>
    </source>
</evidence>
<evidence type="ECO:0000313" key="8">
    <source>
        <dbReference type="EMBL" id="RDW17517.1"/>
    </source>
</evidence>
<protein>
    <recommendedName>
        <fullName evidence="10">Acyl-CoA dehydrogenase</fullName>
    </recommendedName>
</protein>
<dbReference type="AlphaFoldDB" id="A0A3D8PPR7"/>
<keyword evidence="3" id="KW-0285">Flavoprotein</keyword>
<feature type="domain" description="Acyl-CoA dehydrogenase/oxidase N-terminal" evidence="7">
    <location>
        <begin position="2"/>
        <end position="80"/>
    </location>
</feature>
<dbReference type="InterPro" id="IPR037069">
    <property type="entry name" value="AcylCoA_DH/ox_N_sf"/>
</dbReference>
<evidence type="ECO:0000256" key="4">
    <source>
        <dbReference type="ARBA" id="ARBA00022827"/>
    </source>
</evidence>
<dbReference type="Gene3D" id="1.20.140.10">
    <property type="entry name" value="Butyryl-CoA Dehydrogenase, subunit A, domain 3"/>
    <property type="match status" value="1"/>
</dbReference>
<evidence type="ECO:0000313" key="9">
    <source>
        <dbReference type="Proteomes" id="UP000257143"/>
    </source>
</evidence>
<comment type="cofactor">
    <cofactor evidence="1">
        <name>FAD</name>
        <dbReference type="ChEBI" id="CHEBI:57692"/>
    </cofactor>
</comment>